<evidence type="ECO:0000313" key="2">
    <source>
        <dbReference type="EMBL" id="CUH39909.1"/>
    </source>
</evidence>
<organism evidence="2 3">
    <name type="scientific">Jannaschia seosinensis</name>
    <dbReference type="NCBI Taxonomy" id="313367"/>
    <lineage>
        <taxon>Bacteria</taxon>
        <taxon>Pseudomonadati</taxon>
        <taxon>Pseudomonadota</taxon>
        <taxon>Alphaproteobacteria</taxon>
        <taxon>Rhodobacterales</taxon>
        <taxon>Roseobacteraceae</taxon>
        <taxon>Jannaschia</taxon>
    </lineage>
</organism>
<dbReference type="AlphaFoldDB" id="A0A0M7BCJ1"/>
<protein>
    <submittedName>
        <fullName evidence="2">Uncharacterized protein</fullName>
    </submittedName>
</protein>
<proteinExistence type="predicted"/>
<feature type="compositionally biased region" description="Polar residues" evidence="1">
    <location>
        <begin position="24"/>
        <end position="34"/>
    </location>
</feature>
<dbReference type="Proteomes" id="UP000049455">
    <property type="component" value="Unassembled WGS sequence"/>
</dbReference>
<sequence length="34" mass="3722">MRKSHYSGPQTIGMIKEQGRRTASAGSQQLKSTT</sequence>
<evidence type="ECO:0000313" key="3">
    <source>
        <dbReference type="Proteomes" id="UP000049455"/>
    </source>
</evidence>
<feature type="region of interest" description="Disordered" evidence="1">
    <location>
        <begin position="1"/>
        <end position="34"/>
    </location>
</feature>
<name>A0A0M7BCJ1_9RHOB</name>
<accession>A0A0M7BCJ1</accession>
<reference evidence="2 3" key="1">
    <citation type="submission" date="2015-09" db="EMBL/GenBank/DDBJ databases">
        <authorList>
            <person name="Jackson K.R."/>
            <person name="Lunt B.L."/>
            <person name="Fisher J.N.B."/>
            <person name="Gardner A.V."/>
            <person name="Bailey M.E."/>
            <person name="Deus L.M."/>
            <person name="Earl A.S."/>
            <person name="Gibby P.D."/>
            <person name="Hartmann K.A."/>
            <person name="Liu J.E."/>
            <person name="Manci A.M."/>
            <person name="Nielsen D.A."/>
            <person name="Solomon M.B."/>
            <person name="Breakwell D.P."/>
            <person name="Burnett S.H."/>
            <person name="Grose J.H."/>
        </authorList>
    </citation>
    <scope>NUCLEOTIDE SEQUENCE [LARGE SCALE GENOMIC DNA]</scope>
    <source>
        <strain evidence="2 3">CECT 7799</strain>
    </source>
</reference>
<evidence type="ECO:0000256" key="1">
    <source>
        <dbReference type="SAM" id="MobiDB-lite"/>
    </source>
</evidence>
<gene>
    <name evidence="2" type="ORF">JSE7799_02637</name>
</gene>
<dbReference type="EMBL" id="CYPR01000173">
    <property type="protein sequence ID" value="CUH39909.1"/>
    <property type="molecule type" value="Genomic_DNA"/>
</dbReference>
<keyword evidence="3" id="KW-1185">Reference proteome</keyword>